<gene>
    <name evidence="2" type="ORF">NDU88_008029</name>
</gene>
<dbReference type="EMBL" id="JANPWB010000009">
    <property type="protein sequence ID" value="KAJ1155298.1"/>
    <property type="molecule type" value="Genomic_DNA"/>
</dbReference>
<organism evidence="2 3">
    <name type="scientific">Pleurodeles waltl</name>
    <name type="common">Iberian ribbed newt</name>
    <dbReference type="NCBI Taxonomy" id="8319"/>
    <lineage>
        <taxon>Eukaryota</taxon>
        <taxon>Metazoa</taxon>
        <taxon>Chordata</taxon>
        <taxon>Craniata</taxon>
        <taxon>Vertebrata</taxon>
        <taxon>Euteleostomi</taxon>
        <taxon>Amphibia</taxon>
        <taxon>Batrachia</taxon>
        <taxon>Caudata</taxon>
        <taxon>Salamandroidea</taxon>
        <taxon>Salamandridae</taxon>
        <taxon>Pleurodelinae</taxon>
        <taxon>Pleurodeles</taxon>
    </lineage>
</organism>
<evidence type="ECO:0000256" key="1">
    <source>
        <dbReference type="SAM" id="MobiDB-lite"/>
    </source>
</evidence>
<comment type="caution">
    <text evidence="2">The sequence shown here is derived from an EMBL/GenBank/DDBJ whole genome shotgun (WGS) entry which is preliminary data.</text>
</comment>
<dbReference type="Proteomes" id="UP001066276">
    <property type="component" value="Chromosome 5"/>
</dbReference>
<sequence>MGKADKNQAKLQFGRRKSSGPASDGAEPGLTGGSGMSSGEEQDLRKILVVIQHSLTQIDGKIDSFFYRMDRMTEH</sequence>
<name>A0AAV7RWT6_PLEWA</name>
<proteinExistence type="predicted"/>
<evidence type="ECO:0000313" key="3">
    <source>
        <dbReference type="Proteomes" id="UP001066276"/>
    </source>
</evidence>
<evidence type="ECO:0000313" key="2">
    <source>
        <dbReference type="EMBL" id="KAJ1155298.1"/>
    </source>
</evidence>
<protein>
    <submittedName>
        <fullName evidence="2">Uncharacterized protein</fullName>
    </submittedName>
</protein>
<keyword evidence="3" id="KW-1185">Reference proteome</keyword>
<reference evidence="2" key="1">
    <citation type="journal article" date="2022" name="bioRxiv">
        <title>Sequencing and chromosome-scale assembly of the giantPleurodeles waltlgenome.</title>
        <authorList>
            <person name="Brown T."/>
            <person name="Elewa A."/>
            <person name="Iarovenko S."/>
            <person name="Subramanian E."/>
            <person name="Araus A.J."/>
            <person name="Petzold A."/>
            <person name="Susuki M."/>
            <person name="Suzuki K.-i.T."/>
            <person name="Hayashi T."/>
            <person name="Toyoda A."/>
            <person name="Oliveira C."/>
            <person name="Osipova E."/>
            <person name="Leigh N.D."/>
            <person name="Simon A."/>
            <person name="Yun M.H."/>
        </authorList>
    </citation>
    <scope>NUCLEOTIDE SEQUENCE</scope>
    <source>
        <strain evidence="2">20211129_DDA</strain>
        <tissue evidence="2">Liver</tissue>
    </source>
</reference>
<accession>A0AAV7RWT6</accession>
<feature type="region of interest" description="Disordered" evidence="1">
    <location>
        <begin position="1"/>
        <end position="41"/>
    </location>
</feature>
<dbReference type="AlphaFoldDB" id="A0AAV7RWT6"/>